<dbReference type="AlphaFoldDB" id="A0A6C0KZV9"/>
<feature type="region of interest" description="Disordered" evidence="1">
    <location>
        <begin position="41"/>
        <end position="68"/>
    </location>
</feature>
<reference evidence="2" key="1">
    <citation type="journal article" date="2020" name="Nature">
        <title>Giant virus diversity and host interactions through global metagenomics.</title>
        <authorList>
            <person name="Schulz F."/>
            <person name="Roux S."/>
            <person name="Paez-Espino D."/>
            <person name="Jungbluth S."/>
            <person name="Walsh D.A."/>
            <person name="Denef V.J."/>
            <person name="McMahon K.D."/>
            <person name="Konstantinidis K.T."/>
            <person name="Eloe-Fadrosh E.A."/>
            <person name="Kyrpides N.C."/>
            <person name="Woyke T."/>
        </authorList>
    </citation>
    <scope>NUCLEOTIDE SEQUENCE</scope>
    <source>
        <strain evidence="2">GVMAG-S-3300013286-35</strain>
    </source>
</reference>
<organism evidence="2">
    <name type="scientific">viral metagenome</name>
    <dbReference type="NCBI Taxonomy" id="1070528"/>
    <lineage>
        <taxon>unclassified sequences</taxon>
        <taxon>metagenomes</taxon>
        <taxon>organismal metagenomes</taxon>
    </lineage>
</organism>
<accession>A0A6C0KZV9</accession>
<dbReference type="EMBL" id="MN740995">
    <property type="protein sequence ID" value="QHU22064.1"/>
    <property type="molecule type" value="Genomic_DNA"/>
</dbReference>
<evidence type="ECO:0000256" key="1">
    <source>
        <dbReference type="SAM" id="MobiDB-lite"/>
    </source>
</evidence>
<protein>
    <submittedName>
        <fullName evidence="2">Uncharacterized protein</fullName>
    </submittedName>
</protein>
<sequence length="68" mass="7472">MNQNDEYPGAIVLSGALLNYWKKHSALIEVLSPREAVAHGVARGRRGRAGGGGRGKQELYCQEKYSQE</sequence>
<name>A0A6C0KZV9_9ZZZZ</name>
<proteinExistence type="predicted"/>
<evidence type="ECO:0000313" key="2">
    <source>
        <dbReference type="EMBL" id="QHU22064.1"/>
    </source>
</evidence>